<keyword evidence="1" id="KW-1133">Transmembrane helix</keyword>
<organism evidence="2 3">
    <name type="scientific">Oculimacula yallundae</name>
    <dbReference type="NCBI Taxonomy" id="86028"/>
    <lineage>
        <taxon>Eukaryota</taxon>
        <taxon>Fungi</taxon>
        <taxon>Dikarya</taxon>
        <taxon>Ascomycota</taxon>
        <taxon>Pezizomycotina</taxon>
        <taxon>Leotiomycetes</taxon>
        <taxon>Helotiales</taxon>
        <taxon>Ploettnerulaceae</taxon>
        <taxon>Oculimacula</taxon>
    </lineage>
</organism>
<gene>
    <name evidence="2" type="ORF">VTL71DRAFT_10075</name>
</gene>
<keyword evidence="1" id="KW-0812">Transmembrane</keyword>
<proteinExistence type="predicted"/>
<protein>
    <submittedName>
        <fullName evidence="2">Uncharacterized protein</fullName>
    </submittedName>
</protein>
<name>A0ABR4BQA2_9HELO</name>
<feature type="transmembrane region" description="Helical" evidence="1">
    <location>
        <begin position="382"/>
        <end position="404"/>
    </location>
</feature>
<comment type="caution">
    <text evidence="2">The sequence shown here is derived from an EMBL/GenBank/DDBJ whole genome shotgun (WGS) entry which is preliminary data.</text>
</comment>
<evidence type="ECO:0000256" key="1">
    <source>
        <dbReference type="SAM" id="Phobius"/>
    </source>
</evidence>
<sequence>MRPSGLRYSMSPVISQMAGSTGWFGTIDSDLSASAWRNVFTTIFLILNFLVAFIGHRLVKRQGHRTLLKSKPVPVTRFTPWLSLGSTFSYMWTLRRIPGGWLGLIMIFSGIFGTGNRYIINSCIVPEEIAGTCPFETGIVTMRFGGASNPISTWAVTLLAINAVNVARDRGAEVGIYSKVNNNVTSFYPRKEDVIGNWDCAVAAPATVIQPQDWAKGVLNGFLQNQTFISGKKFWAGSSNPARNVVTAFMAWGPYIDPATNKTNVRAMISNPPTQDGIIVEPANITNLECSLAIYNPNWKPAPWPVESNRKDSAYEEWASLMNGFVLEVGPERYHSQLTKVLNAMSMISGSGNVHTFDSDVAESSGAGTEYGCLIPNTRIDLSVYVVAMALMGLVAIMLFIDIYDVVRNKIDKRHIAVEKMPFEMLDWQVALVERITGDEISKPKNLAGYEYFWDEETGTSHCRRSNKSIAIYEKVENPGNAGSNSSLGKNGNVVTVN</sequence>
<feature type="transmembrane region" description="Helical" evidence="1">
    <location>
        <begin position="39"/>
        <end position="59"/>
    </location>
</feature>
<feature type="transmembrane region" description="Helical" evidence="1">
    <location>
        <begin position="101"/>
        <end position="120"/>
    </location>
</feature>
<evidence type="ECO:0000313" key="3">
    <source>
        <dbReference type="Proteomes" id="UP001595075"/>
    </source>
</evidence>
<dbReference type="EMBL" id="JAZHXI010000025">
    <property type="protein sequence ID" value="KAL2059920.1"/>
    <property type="molecule type" value="Genomic_DNA"/>
</dbReference>
<keyword evidence="1" id="KW-0472">Membrane</keyword>
<evidence type="ECO:0000313" key="2">
    <source>
        <dbReference type="EMBL" id="KAL2059920.1"/>
    </source>
</evidence>
<dbReference type="Proteomes" id="UP001595075">
    <property type="component" value="Unassembled WGS sequence"/>
</dbReference>
<accession>A0ABR4BQA2</accession>
<reference evidence="2 3" key="1">
    <citation type="journal article" date="2024" name="Commun. Biol.">
        <title>Comparative genomic analysis of thermophilic fungi reveals convergent evolutionary adaptations and gene losses.</title>
        <authorList>
            <person name="Steindorff A.S."/>
            <person name="Aguilar-Pontes M.V."/>
            <person name="Robinson A.J."/>
            <person name="Andreopoulos B."/>
            <person name="LaButti K."/>
            <person name="Kuo A."/>
            <person name="Mondo S."/>
            <person name="Riley R."/>
            <person name="Otillar R."/>
            <person name="Haridas S."/>
            <person name="Lipzen A."/>
            <person name="Grimwood J."/>
            <person name="Schmutz J."/>
            <person name="Clum A."/>
            <person name="Reid I.D."/>
            <person name="Moisan M.C."/>
            <person name="Butler G."/>
            <person name="Nguyen T.T.M."/>
            <person name="Dewar K."/>
            <person name="Conant G."/>
            <person name="Drula E."/>
            <person name="Henrissat B."/>
            <person name="Hansel C."/>
            <person name="Singer S."/>
            <person name="Hutchinson M.I."/>
            <person name="de Vries R.P."/>
            <person name="Natvig D.O."/>
            <person name="Powell A.J."/>
            <person name="Tsang A."/>
            <person name="Grigoriev I.V."/>
        </authorList>
    </citation>
    <scope>NUCLEOTIDE SEQUENCE [LARGE SCALE GENOMIC DNA]</scope>
    <source>
        <strain evidence="2 3">CBS 494.80</strain>
    </source>
</reference>
<keyword evidence="3" id="KW-1185">Reference proteome</keyword>